<dbReference type="EMBL" id="MU275901">
    <property type="protein sequence ID" value="KAI0047602.1"/>
    <property type="molecule type" value="Genomic_DNA"/>
</dbReference>
<keyword evidence="2" id="KW-1185">Reference proteome</keyword>
<accession>A0ACB8RUV4</accession>
<protein>
    <submittedName>
        <fullName evidence="1">Uncharacterized protein</fullName>
    </submittedName>
</protein>
<name>A0ACB8RUV4_9AGAM</name>
<reference evidence="1" key="1">
    <citation type="submission" date="2021-02" db="EMBL/GenBank/DDBJ databases">
        <authorList>
            <consortium name="DOE Joint Genome Institute"/>
            <person name="Ahrendt S."/>
            <person name="Looney B.P."/>
            <person name="Miyauchi S."/>
            <person name="Morin E."/>
            <person name="Drula E."/>
            <person name="Courty P.E."/>
            <person name="Chicoki N."/>
            <person name="Fauchery L."/>
            <person name="Kohler A."/>
            <person name="Kuo A."/>
            <person name="Labutti K."/>
            <person name="Pangilinan J."/>
            <person name="Lipzen A."/>
            <person name="Riley R."/>
            <person name="Andreopoulos W."/>
            <person name="He G."/>
            <person name="Johnson J."/>
            <person name="Barry K.W."/>
            <person name="Grigoriev I.V."/>
            <person name="Nagy L."/>
            <person name="Hibbett D."/>
            <person name="Henrissat B."/>
            <person name="Matheny P.B."/>
            <person name="Labbe J."/>
            <person name="Martin F."/>
        </authorList>
    </citation>
    <scope>NUCLEOTIDE SEQUENCE</scope>
    <source>
        <strain evidence="1">FP105234-sp</strain>
    </source>
</reference>
<gene>
    <name evidence="1" type="ORF">FA95DRAFT_1558922</name>
</gene>
<evidence type="ECO:0000313" key="2">
    <source>
        <dbReference type="Proteomes" id="UP000814033"/>
    </source>
</evidence>
<organism evidence="1 2">
    <name type="scientific">Auriscalpium vulgare</name>
    <dbReference type="NCBI Taxonomy" id="40419"/>
    <lineage>
        <taxon>Eukaryota</taxon>
        <taxon>Fungi</taxon>
        <taxon>Dikarya</taxon>
        <taxon>Basidiomycota</taxon>
        <taxon>Agaricomycotina</taxon>
        <taxon>Agaricomycetes</taxon>
        <taxon>Russulales</taxon>
        <taxon>Auriscalpiaceae</taxon>
        <taxon>Auriscalpium</taxon>
    </lineage>
</organism>
<dbReference type="Proteomes" id="UP000814033">
    <property type="component" value="Unassembled WGS sequence"/>
</dbReference>
<evidence type="ECO:0000313" key="1">
    <source>
        <dbReference type="EMBL" id="KAI0047602.1"/>
    </source>
</evidence>
<comment type="caution">
    <text evidence="1">The sequence shown here is derived from an EMBL/GenBank/DDBJ whole genome shotgun (WGS) entry which is preliminary data.</text>
</comment>
<reference evidence="1" key="2">
    <citation type="journal article" date="2022" name="New Phytol.">
        <title>Evolutionary transition to the ectomycorrhizal habit in the genomes of a hyperdiverse lineage of mushroom-forming fungi.</title>
        <authorList>
            <person name="Looney B."/>
            <person name="Miyauchi S."/>
            <person name="Morin E."/>
            <person name="Drula E."/>
            <person name="Courty P.E."/>
            <person name="Kohler A."/>
            <person name="Kuo A."/>
            <person name="LaButti K."/>
            <person name="Pangilinan J."/>
            <person name="Lipzen A."/>
            <person name="Riley R."/>
            <person name="Andreopoulos W."/>
            <person name="He G."/>
            <person name="Johnson J."/>
            <person name="Nolan M."/>
            <person name="Tritt A."/>
            <person name="Barry K.W."/>
            <person name="Grigoriev I.V."/>
            <person name="Nagy L.G."/>
            <person name="Hibbett D."/>
            <person name="Henrissat B."/>
            <person name="Matheny P.B."/>
            <person name="Labbe J."/>
            <person name="Martin F.M."/>
        </authorList>
    </citation>
    <scope>NUCLEOTIDE SEQUENCE</scope>
    <source>
        <strain evidence="1">FP105234-sp</strain>
    </source>
</reference>
<proteinExistence type="predicted"/>
<sequence>MGARPPPSHCPECKVVLTTTNFPSWTGRQPGVPSECEHFADRDGNFQEEFPFKANTQEKLVRLLVYYGMNVMERPPPP</sequence>